<evidence type="ECO:0000256" key="1">
    <source>
        <dbReference type="SAM" id="MobiDB-lite"/>
    </source>
</evidence>
<organism evidence="2 3">
    <name type="scientific">Actinospica acidithermotolerans</name>
    <dbReference type="NCBI Taxonomy" id="2828514"/>
    <lineage>
        <taxon>Bacteria</taxon>
        <taxon>Bacillati</taxon>
        <taxon>Actinomycetota</taxon>
        <taxon>Actinomycetes</taxon>
        <taxon>Catenulisporales</taxon>
        <taxon>Actinospicaceae</taxon>
        <taxon>Actinospica</taxon>
    </lineage>
</organism>
<dbReference type="RefSeq" id="WP_212520664.1">
    <property type="nucleotide sequence ID" value="NZ_JAGSOH010000089.1"/>
</dbReference>
<evidence type="ECO:0000313" key="3">
    <source>
        <dbReference type="Proteomes" id="UP000676325"/>
    </source>
</evidence>
<name>A0A941IJJ3_9ACTN</name>
<accession>A0A941IJJ3</accession>
<feature type="region of interest" description="Disordered" evidence="1">
    <location>
        <begin position="146"/>
        <end position="188"/>
    </location>
</feature>
<dbReference type="Proteomes" id="UP000676325">
    <property type="component" value="Unassembled WGS sequence"/>
</dbReference>
<keyword evidence="3" id="KW-1185">Reference proteome</keyword>
<reference evidence="2" key="1">
    <citation type="submission" date="2021-04" db="EMBL/GenBank/DDBJ databases">
        <title>Genome based classification of Actinospica acidithermotolerans sp. nov., an actinobacterium isolated from an Indonesian hot spring.</title>
        <authorList>
            <person name="Kusuma A.B."/>
            <person name="Putra K.E."/>
            <person name="Nafisah S."/>
            <person name="Loh J."/>
            <person name="Nouioui I."/>
            <person name="Goodfellow M."/>
        </authorList>
    </citation>
    <scope>NUCLEOTIDE SEQUENCE</scope>
    <source>
        <strain evidence="2">MGRD01-02</strain>
    </source>
</reference>
<comment type="caution">
    <text evidence="2">The sequence shown here is derived from an EMBL/GenBank/DDBJ whole genome shotgun (WGS) entry which is preliminary data.</text>
</comment>
<gene>
    <name evidence="2" type="ORF">KDK95_24705</name>
</gene>
<dbReference type="InterPro" id="IPR049747">
    <property type="entry name" value="SCO2522-like"/>
</dbReference>
<dbReference type="NCBIfam" id="NF040566">
    <property type="entry name" value="SCO2522_fam"/>
    <property type="match status" value="1"/>
</dbReference>
<dbReference type="AlphaFoldDB" id="A0A941IJJ3"/>
<protein>
    <submittedName>
        <fullName evidence="2">Uncharacterized protein</fullName>
    </submittedName>
</protein>
<proteinExistence type="predicted"/>
<sequence>MDVVFREKSDTPQIEEVALSHLSIEVGHLYREDLEDSDERLREQFRRAAPWIETAARTVKSRHGGKARVSTCFLVDDYTPADSQRKPAGPPSQIVEMLVETARSQGFTLDYIVRESGCALSADKPGVEPSAQVDLADIVAGMIVAEPDAGDNGSRPPTADSGWLANGKRAPKPDESAAMAPNPWQPPEEYGRRNHSIFVDVELWAKVEDWTSGAALLRRDFSCAFLAAVWQLMRLGMLRNEGKPVAQPYRLGTDPNLPAEWPDLPTVLQVNERAAPFSAYRAFSLLPHWYLPTEHAVRHILEHLSLDAAIVRQIAARAANERITLPESVTERLGYVFLDEC</sequence>
<dbReference type="EMBL" id="JAGSOH010000089">
    <property type="protein sequence ID" value="MBR7829529.1"/>
    <property type="molecule type" value="Genomic_DNA"/>
</dbReference>
<evidence type="ECO:0000313" key="2">
    <source>
        <dbReference type="EMBL" id="MBR7829529.1"/>
    </source>
</evidence>